<proteinExistence type="predicted"/>
<organism evidence="1 2">
    <name type="scientific">Desulfosporosinus metallidurans</name>
    <dbReference type="NCBI Taxonomy" id="1888891"/>
    <lineage>
        <taxon>Bacteria</taxon>
        <taxon>Bacillati</taxon>
        <taxon>Bacillota</taxon>
        <taxon>Clostridia</taxon>
        <taxon>Eubacteriales</taxon>
        <taxon>Desulfitobacteriaceae</taxon>
        <taxon>Desulfosporosinus</taxon>
    </lineage>
</organism>
<protein>
    <submittedName>
        <fullName evidence="1">Uncharacterized protein</fullName>
    </submittedName>
</protein>
<evidence type="ECO:0000313" key="2">
    <source>
        <dbReference type="Proteomes" id="UP000186102"/>
    </source>
</evidence>
<sequence>MDFVVLSYRETVLEHTSGFPRSWHLPPALNKRLECYAFFHELHS</sequence>
<keyword evidence="2" id="KW-1185">Reference proteome</keyword>
<dbReference type="AlphaFoldDB" id="A0A1Q8QIL5"/>
<reference evidence="1 2" key="1">
    <citation type="submission" date="2016-09" db="EMBL/GenBank/DDBJ databases">
        <title>Complete genome of Desulfosporosinus sp. OL.</title>
        <authorList>
            <person name="Mardanov A."/>
            <person name="Beletsky A."/>
            <person name="Panova A."/>
            <person name="Karnachuk O."/>
            <person name="Ravin N."/>
        </authorList>
    </citation>
    <scope>NUCLEOTIDE SEQUENCE [LARGE SCALE GENOMIC DNA]</scope>
    <source>
        <strain evidence="1 2">OL</strain>
    </source>
</reference>
<comment type="caution">
    <text evidence="1">The sequence shown here is derived from an EMBL/GenBank/DDBJ whole genome shotgun (WGS) entry which is preliminary data.</text>
</comment>
<evidence type="ECO:0000313" key="1">
    <source>
        <dbReference type="EMBL" id="OLN27165.1"/>
    </source>
</evidence>
<dbReference type="EMBL" id="MLBF01000062">
    <property type="protein sequence ID" value="OLN27165.1"/>
    <property type="molecule type" value="Genomic_DNA"/>
</dbReference>
<accession>A0A1Q8QIL5</accession>
<dbReference type="Proteomes" id="UP000186102">
    <property type="component" value="Unassembled WGS sequence"/>
</dbReference>
<gene>
    <name evidence="1" type="ORF">DSOL_4677</name>
</gene>
<name>A0A1Q8QIL5_9FIRM</name>